<keyword evidence="3" id="KW-1185">Reference proteome</keyword>
<reference evidence="2" key="1">
    <citation type="journal article" date="2021" name="Sci. Adv.">
        <title>The American lobster genome reveals insights on longevity, neural, and immune adaptations.</title>
        <authorList>
            <person name="Polinski J.M."/>
            <person name="Zimin A.V."/>
            <person name="Clark K.F."/>
            <person name="Kohn A.B."/>
            <person name="Sadowski N."/>
            <person name="Timp W."/>
            <person name="Ptitsyn A."/>
            <person name="Khanna P."/>
            <person name="Romanova D.Y."/>
            <person name="Williams P."/>
            <person name="Greenwood S.J."/>
            <person name="Moroz L.L."/>
            <person name="Walt D.R."/>
            <person name="Bodnar A.G."/>
        </authorList>
    </citation>
    <scope>NUCLEOTIDE SEQUENCE</scope>
    <source>
        <strain evidence="2">GMGI-L3</strain>
    </source>
</reference>
<evidence type="ECO:0000256" key="1">
    <source>
        <dbReference type="SAM" id="MobiDB-lite"/>
    </source>
</evidence>
<sequence>MTGENLGSSDDSDSIDSILVDSGSEGDSLTLMSAAPQEASVVSEGPLKGAPILKTQPVDSPSMRPASTRPSLPHSPSARPKSSQMGPRESSLTAWTGVRGSGRVSPLSASEDNSDDAF</sequence>
<name>A0A8J5MRV2_HOMAM</name>
<organism evidence="2 3">
    <name type="scientific">Homarus americanus</name>
    <name type="common">American lobster</name>
    <dbReference type="NCBI Taxonomy" id="6706"/>
    <lineage>
        <taxon>Eukaryota</taxon>
        <taxon>Metazoa</taxon>
        <taxon>Ecdysozoa</taxon>
        <taxon>Arthropoda</taxon>
        <taxon>Crustacea</taxon>
        <taxon>Multicrustacea</taxon>
        <taxon>Malacostraca</taxon>
        <taxon>Eumalacostraca</taxon>
        <taxon>Eucarida</taxon>
        <taxon>Decapoda</taxon>
        <taxon>Pleocyemata</taxon>
        <taxon>Astacidea</taxon>
        <taxon>Nephropoidea</taxon>
        <taxon>Nephropidae</taxon>
        <taxon>Homarus</taxon>
    </lineage>
</organism>
<evidence type="ECO:0000313" key="3">
    <source>
        <dbReference type="Proteomes" id="UP000747542"/>
    </source>
</evidence>
<comment type="caution">
    <text evidence="2">The sequence shown here is derived from an EMBL/GenBank/DDBJ whole genome shotgun (WGS) entry which is preliminary data.</text>
</comment>
<accession>A0A8J5MRV2</accession>
<dbReference type="Proteomes" id="UP000747542">
    <property type="component" value="Unassembled WGS sequence"/>
</dbReference>
<protein>
    <submittedName>
        <fullName evidence="2">Putative clusterin-associated protein 1-like 3</fullName>
    </submittedName>
</protein>
<dbReference type="EMBL" id="JAHLQT010029607">
    <property type="protein sequence ID" value="KAG7161254.1"/>
    <property type="molecule type" value="Genomic_DNA"/>
</dbReference>
<dbReference type="AlphaFoldDB" id="A0A8J5MRV2"/>
<proteinExistence type="predicted"/>
<feature type="compositionally biased region" description="Polar residues" evidence="1">
    <location>
        <begin position="80"/>
        <end position="94"/>
    </location>
</feature>
<feature type="region of interest" description="Disordered" evidence="1">
    <location>
        <begin position="1"/>
        <end position="118"/>
    </location>
</feature>
<evidence type="ECO:0000313" key="2">
    <source>
        <dbReference type="EMBL" id="KAG7161254.1"/>
    </source>
</evidence>
<gene>
    <name evidence="2" type="primary">Cluap1-L3</name>
    <name evidence="2" type="ORF">Hamer_G016310</name>
</gene>